<comment type="caution">
    <text evidence="1">The sequence shown here is derived from an EMBL/GenBank/DDBJ whole genome shotgun (WGS) entry which is preliminary data.</text>
</comment>
<reference evidence="1 2" key="1">
    <citation type="submission" date="2019-06" db="EMBL/GenBank/DDBJ databases">
        <authorList>
            <person name="Li M."/>
        </authorList>
    </citation>
    <scope>NUCLEOTIDE SEQUENCE [LARGE SCALE GENOMIC DNA]</scope>
    <source>
        <strain evidence="1 2">BGMRC6574</strain>
    </source>
</reference>
<evidence type="ECO:0000313" key="1">
    <source>
        <dbReference type="EMBL" id="TPW31908.1"/>
    </source>
</evidence>
<dbReference type="RefSeq" id="WP_141165504.1">
    <property type="nucleotide sequence ID" value="NZ_VHLH01000003.1"/>
</dbReference>
<proteinExistence type="predicted"/>
<evidence type="ECO:0000313" key="2">
    <source>
        <dbReference type="Proteomes" id="UP000320314"/>
    </source>
</evidence>
<sequence length="82" mass="9347">MTSRKPISTAPTDGTRVTVYWTDHNGTLNESLAHYRSLNRLEKAGGDWSAADEGWWTFVDNDTQKRIHPEEWRPDGTVDDDA</sequence>
<keyword evidence="2" id="KW-1185">Reference proteome</keyword>
<accession>A0A506UE67</accession>
<dbReference type="OrthoDB" id="8451580at2"/>
<dbReference type="Proteomes" id="UP000320314">
    <property type="component" value="Unassembled WGS sequence"/>
</dbReference>
<protein>
    <submittedName>
        <fullName evidence="1">Uncharacterized protein</fullName>
    </submittedName>
</protein>
<dbReference type="EMBL" id="VHLH01000003">
    <property type="protein sequence ID" value="TPW31908.1"/>
    <property type="molecule type" value="Genomic_DNA"/>
</dbReference>
<name>A0A506UE67_9HYPH</name>
<dbReference type="AlphaFoldDB" id="A0A506UE67"/>
<organism evidence="1 2">
    <name type="scientific">Pararhizobium mangrovi</name>
    <dbReference type="NCBI Taxonomy" id="2590452"/>
    <lineage>
        <taxon>Bacteria</taxon>
        <taxon>Pseudomonadati</taxon>
        <taxon>Pseudomonadota</taxon>
        <taxon>Alphaproteobacteria</taxon>
        <taxon>Hyphomicrobiales</taxon>
        <taxon>Rhizobiaceae</taxon>
        <taxon>Rhizobium/Agrobacterium group</taxon>
        <taxon>Pararhizobium</taxon>
    </lineage>
</organism>
<gene>
    <name evidence="1" type="ORF">FJU11_02825</name>
</gene>